<evidence type="ECO:0000313" key="3">
    <source>
        <dbReference type="EMBL" id="GLI02246.1"/>
    </source>
</evidence>
<reference evidence="3" key="1">
    <citation type="submission" date="2022-12" db="EMBL/GenBank/DDBJ databases">
        <title>New Phytohabitans aurantiacus sp. RD004123 nov., an actinomycete isolated from soil.</title>
        <authorList>
            <person name="Triningsih D.W."/>
            <person name="Harunari E."/>
            <person name="Igarashi Y."/>
        </authorList>
    </citation>
    <scope>NUCLEOTIDE SEQUENCE</scope>
    <source>
        <strain evidence="3">RD004123</strain>
    </source>
</reference>
<evidence type="ECO:0000256" key="1">
    <source>
        <dbReference type="SAM" id="Phobius"/>
    </source>
</evidence>
<keyword evidence="1" id="KW-0812">Transmembrane</keyword>
<dbReference type="EMBL" id="BSDI01000057">
    <property type="protein sequence ID" value="GLI02246.1"/>
    <property type="molecule type" value="Genomic_DNA"/>
</dbReference>
<proteinExistence type="predicted"/>
<sequence length="192" mass="20677">MASGRFTGSVIARLLRKPLTWVAVVVLAAGGTLGLYWFQPWKLVTDKEVNETLAVVPTPDAPATTAPTTAAPATVSGPVVVRQGAFISHEHETSGTARVVRQPDGSHRLELVDLDTSNGPDLRVWLSDQPVREGVRGWRVFDDGDWVELGKLKGNKGDQAYAIPASTDLDQLGSVSIWCKRFSVSFGAATLR</sequence>
<dbReference type="Proteomes" id="UP001144280">
    <property type="component" value="Unassembled WGS sequence"/>
</dbReference>
<feature type="transmembrane region" description="Helical" evidence="1">
    <location>
        <begin position="20"/>
        <end position="38"/>
    </location>
</feature>
<keyword evidence="1" id="KW-1133">Transmembrane helix</keyword>
<dbReference type="InterPro" id="IPR019545">
    <property type="entry name" value="DM13_domain"/>
</dbReference>
<gene>
    <name evidence="3" type="ORF">Pa4123_75240</name>
</gene>
<accession>A0ABQ5R6Q1</accession>
<evidence type="ECO:0000313" key="4">
    <source>
        <dbReference type="Proteomes" id="UP001144280"/>
    </source>
</evidence>
<dbReference type="PROSITE" id="PS51549">
    <property type="entry name" value="DM13"/>
    <property type="match status" value="1"/>
</dbReference>
<keyword evidence="1" id="KW-0472">Membrane</keyword>
<dbReference type="Pfam" id="PF10517">
    <property type="entry name" value="DM13"/>
    <property type="match status" value="1"/>
</dbReference>
<evidence type="ECO:0000259" key="2">
    <source>
        <dbReference type="PROSITE" id="PS51549"/>
    </source>
</evidence>
<keyword evidence="4" id="KW-1185">Reference proteome</keyword>
<comment type="caution">
    <text evidence="3">The sequence shown here is derived from an EMBL/GenBank/DDBJ whole genome shotgun (WGS) entry which is preliminary data.</text>
</comment>
<feature type="domain" description="DM13" evidence="2">
    <location>
        <begin position="77"/>
        <end position="192"/>
    </location>
</feature>
<protein>
    <recommendedName>
        <fullName evidence="2">DM13 domain-containing protein</fullName>
    </recommendedName>
</protein>
<name>A0ABQ5R6Q1_9ACTN</name>
<organism evidence="3 4">
    <name type="scientific">Phytohabitans aurantiacus</name>
    <dbReference type="NCBI Taxonomy" id="3016789"/>
    <lineage>
        <taxon>Bacteria</taxon>
        <taxon>Bacillati</taxon>
        <taxon>Actinomycetota</taxon>
        <taxon>Actinomycetes</taxon>
        <taxon>Micromonosporales</taxon>
        <taxon>Micromonosporaceae</taxon>
    </lineage>
</organism>